<dbReference type="NCBIfam" id="TIGR03599">
    <property type="entry name" value="YloV"/>
    <property type="match status" value="1"/>
</dbReference>
<dbReference type="Gene3D" id="1.25.40.340">
    <property type="match status" value="1"/>
</dbReference>
<keyword evidence="2" id="KW-0418">Kinase</keyword>
<dbReference type="PATRIC" id="fig|342002.3.peg.2411"/>
<evidence type="ECO:0000259" key="1">
    <source>
        <dbReference type="PROSITE" id="PS51480"/>
    </source>
</evidence>
<dbReference type="STRING" id="342002.BST15_09020"/>
<name>A0A0F5MXF4_9MYCO</name>
<dbReference type="PROSITE" id="PS51480">
    <property type="entry name" value="DHAL"/>
    <property type="match status" value="1"/>
</dbReference>
<evidence type="ECO:0000313" key="2">
    <source>
        <dbReference type="EMBL" id="KKB99376.1"/>
    </source>
</evidence>
<gene>
    <name evidence="3" type="ORF">BST15_09020</name>
    <name evidence="2" type="ORF">WR43_10120</name>
</gene>
<accession>A0A0F5MXF4</accession>
<dbReference type="InterPro" id="IPR033470">
    <property type="entry name" value="FakA-like_C"/>
</dbReference>
<evidence type="ECO:0000313" key="4">
    <source>
        <dbReference type="Proteomes" id="UP000034416"/>
    </source>
</evidence>
<organism evidence="2 4">
    <name type="scientific">Mycolicibacter arupensis</name>
    <dbReference type="NCBI Taxonomy" id="342002"/>
    <lineage>
        <taxon>Bacteria</taxon>
        <taxon>Bacillati</taxon>
        <taxon>Actinomycetota</taxon>
        <taxon>Actinomycetes</taxon>
        <taxon>Mycobacteriales</taxon>
        <taxon>Mycobacteriaceae</taxon>
        <taxon>Mycolicibacter</taxon>
    </lineage>
</organism>
<reference evidence="2" key="2">
    <citation type="submission" date="2015-04" db="EMBL/GenBank/DDBJ databases">
        <title>Genome sequence of Mycobacterium arupense strain GUC1.</title>
        <authorList>
            <person name="Greninger A.L."/>
            <person name="Cunningham G."/>
            <person name="Chiu C.Y."/>
            <person name="Miller S."/>
        </authorList>
    </citation>
    <scope>NUCLEOTIDE SEQUENCE</scope>
    <source>
        <strain evidence="2">GUC1</strain>
    </source>
</reference>
<dbReference type="SMART" id="SM01120">
    <property type="entry name" value="Dak2"/>
    <property type="match status" value="1"/>
</dbReference>
<comment type="caution">
    <text evidence="2">The sequence shown here is derived from an EMBL/GenBank/DDBJ whole genome shotgun (WGS) entry which is preliminary data.</text>
</comment>
<dbReference type="InterPro" id="IPR050270">
    <property type="entry name" value="DegV_domain_contain"/>
</dbReference>
<keyword evidence="2" id="KW-0808">Transferase</keyword>
<dbReference type="RefSeq" id="WP_046189471.1">
    <property type="nucleotide sequence ID" value="NZ_JACKUJ010000047.1"/>
</dbReference>
<dbReference type="InterPro" id="IPR036117">
    <property type="entry name" value="DhaL_dom_sf"/>
</dbReference>
<protein>
    <submittedName>
        <fullName evidence="2">Dihydroxyacetone kinase</fullName>
    </submittedName>
</protein>
<dbReference type="SMART" id="SM01121">
    <property type="entry name" value="Dak1_2"/>
    <property type="match status" value="1"/>
</dbReference>
<dbReference type="InterPro" id="IPR048394">
    <property type="entry name" value="FakA-like_M"/>
</dbReference>
<dbReference type="GO" id="GO:0006071">
    <property type="term" value="P:glycerol metabolic process"/>
    <property type="evidence" value="ECO:0007669"/>
    <property type="project" value="InterPro"/>
</dbReference>
<dbReference type="GO" id="GO:0004371">
    <property type="term" value="F:glycerone kinase activity"/>
    <property type="evidence" value="ECO:0007669"/>
    <property type="project" value="InterPro"/>
</dbReference>
<evidence type="ECO:0000313" key="3">
    <source>
        <dbReference type="EMBL" id="OQZ98585.1"/>
    </source>
</evidence>
<feature type="domain" description="DhaL" evidence="1">
    <location>
        <begin position="11"/>
        <end position="209"/>
    </location>
</feature>
<evidence type="ECO:0000313" key="5">
    <source>
        <dbReference type="Proteomes" id="UP000192327"/>
    </source>
</evidence>
<dbReference type="InterPro" id="IPR004007">
    <property type="entry name" value="DhaL_dom"/>
</dbReference>
<dbReference type="Proteomes" id="UP000192327">
    <property type="component" value="Unassembled WGS sequence"/>
</dbReference>
<dbReference type="EMBL" id="MVHH01000013">
    <property type="protein sequence ID" value="OQZ98585.1"/>
    <property type="molecule type" value="Genomic_DNA"/>
</dbReference>
<dbReference type="AlphaFoldDB" id="A0A0F5MXF4"/>
<dbReference type="Pfam" id="PF13684">
    <property type="entry name" value="FakA-like_C"/>
    <property type="match status" value="1"/>
</dbReference>
<dbReference type="PANTHER" id="PTHR33434">
    <property type="entry name" value="DEGV DOMAIN-CONTAINING PROTEIN DR_1986-RELATED"/>
    <property type="match status" value="1"/>
</dbReference>
<proteinExistence type="predicted"/>
<dbReference type="InterPro" id="IPR019986">
    <property type="entry name" value="YloV-like"/>
</dbReference>
<keyword evidence="5" id="KW-1185">Reference proteome</keyword>
<dbReference type="Proteomes" id="UP000034416">
    <property type="component" value="Unassembled WGS sequence"/>
</dbReference>
<dbReference type="Pfam" id="PF02734">
    <property type="entry name" value="Dak2"/>
    <property type="match status" value="1"/>
</dbReference>
<reference evidence="4" key="1">
    <citation type="submission" date="2015-04" db="EMBL/GenBank/DDBJ databases">
        <title>Genome sequence of Mycobacterium arupense GUC1.</title>
        <authorList>
            <person name="Greninger A.L."/>
            <person name="Cunningham G."/>
            <person name="Chiu C.Y."/>
            <person name="Miller S."/>
        </authorList>
    </citation>
    <scope>NUCLEOTIDE SEQUENCE [LARGE SCALE GENOMIC DNA]</scope>
    <source>
        <strain evidence="4">GUC1</strain>
    </source>
</reference>
<reference evidence="3 5" key="3">
    <citation type="submission" date="2016-12" db="EMBL/GenBank/DDBJ databases">
        <title>The new phylogeny of genus Mycobacterium.</title>
        <authorList>
            <person name="Tortoli E."/>
            <person name="Trovato A."/>
            <person name="Cirillo D.M."/>
        </authorList>
    </citation>
    <scope>NUCLEOTIDE SEQUENCE [LARGE SCALE GENOMIC DNA]</scope>
    <source>
        <strain evidence="3 5">DSM 44942</strain>
    </source>
</reference>
<dbReference type="Pfam" id="PF21645">
    <property type="entry name" value="FakA-like_M"/>
    <property type="match status" value="1"/>
</dbReference>
<sequence>MGNPDRRLDAATLRDWAHTAVGDLITHTDEINQLNVFPVADSDTGTNMLFTMRSALAEANTEAASGQVGRVAAALSSGALHGARGNSGVILSQILRGLADVTAGHRGEARVIDASLLAEGLRHGVELVVTSMGGQEVPGTIVSVLQAAAAAVERCAVQGAELGPALVAGTDAAAAALDATTAQLDALAEAGVVDAGGRGLLVLLDALRSTITGQAPVRPVYQPSPRPWPPDVGTAPPAPQFEVMYLLGECSPEDTEALRERLTQLGESVAIATAGVVGGYSVHVHTDDAGAAVEAGLAFGRPRRIQISALAGVTRVSPGSWARERAVLAVVDGDGAAALFDSEGASVLRPDPHSDEPVVMVSAQQLLRAVVDTGAAQVMLLPNGYVAAEELVAGCTAAIGWGIEVVPVPTGSMVQGLSALAVHDPGRPVVDDGYTMARAAGSTRLGSVRVATEHALTWAGSCRPGDGLGIAGDEVLIVARDVGAAAIGLIDLLLAAGGELVTVLVGAGFDGDVIAVLARHVHDQHPGTELATYCTGHRGDALLIGVE</sequence>
<dbReference type="PANTHER" id="PTHR33434:SF4">
    <property type="entry name" value="PHOSPHATASE PROTEIN"/>
    <property type="match status" value="1"/>
</dbReference>
<dbReference type="EMBL" id="LASW01000036">
    <property type="protein sequence ID" value="KKB99376.1"/>
    <property type="molecule type" value="Genomic_DNA"/>
</dbReference>
<dbReference type="SUPFAM" id="SSF101473">
    <property type="entry name" value="DhaL-like"/>
    <property type="match status" value="1"/>
</dbReference>